<dbReference type="Proteomes" id="UP000245926">
    <property type="component" value="Chromosome"/>
</dbReference>
<evidence type="ECO:0000313" key="1">
    <source>
        <dbReference type="EMBL" id="AWN44544.1"/>
    </source>
</evidence>
<sequence>MPLFRYRTGAIILACMLPCAAEARQLCGRDVVPFAEMIAGLRAQPGTQVTRETASLIELQDSQQLILWTMAKPAGNRPAAYICRKVVQEDGQVKILMTAECVGSTPGCDGLIARVLAEQHKATAPLRQR</sequence>
<dbReference type="EMBL" id="CP029550">
    <property type="protein sequence ID" value="AWN44544.1"/>
    <property type="molecule type" value="Genomic_DNA"/>
</dbReference>
<dbReference type="AlphaFoldDB" id="A0A2U8WED2"/>
<dbReference type="KEGG" id="mets:DK389_13635"/>
<dbReference type="OrthoDB" id="7995867at2"/>
<name>A0A2U8WED2_9HYPH</name>
<evidence type="ECO:0000313" key="2">
    <source>
        <dbReference type="Proteomes" id="UP000245926"/>
    </source>
</evidence>
<gene>
    <name evidence="1" type="ORF">DK389_13635</name>
</gene>
<organism evidence="1 2">
    <name type="scientific">Methylobacterium durans</name>
    <dbReference type="NCBI Taxonomy" id="2202825"/>
    <lineage>
        <taxon>Bacteria</taxon>
        <taxon>Pseudomonadati</taxon>
        <taxon>Pseudomonadota</taxon>
        <taxon>Alphaproteobacteria</taxon>
        <taxon>Hyphomicrobiales</taxon>
        <taxon>Methylobacteriaceae</taxon>
        <taxon>Methylobacterium</taxon>
    </lineage>
</organism>
<accession>A0A2U8WED2</accession>
<reference evidence="2" key="1">
    <citation type="submission" date="2018-05" db="EMBL/GenBank/DDBJ databases">
        <title>Complete Genome Sequence of Methylobacterium sp. 17SD2-17.</title>
        <authorList>
            <person name="Srinivasan S."/>
        </authorList>
    </citation>
    <scope>NUCLEOTIDE SEQUENCE [LARGE SCALE GENOMIC DNA]</scope>
    <source>
        <strain evidence="2">17SD2-17</strain>
    </source>
</reference>
<protein>
    <submittedName>
        <fullName evidence="1">Uncharacterized protein</fullName>
    </submittedName>
</protein>
<proteinExistence type="predicted"/>
<dbReference type="RefSeq" id="WP_109896369.1">
    <property type="nucleotide sequence ID" value="NZ_CP029550.1"/>
</dbReference>
<keyword evidence="2" id="KW-1185">Reference proteome</keyword>